<comment type="cofactor">
    <cofactor evidence="6">
        <name>Mn(2+)</name>
        <dbReference type="ChEBI" id="CHEBI:29035"/>
    </cofactor>
</comment>
<dbReference type="Pfam" id="PF13382">
    <property type="entry name" value="Adenine_deam_C"/>
    <property type="match status" value="1"/>
</dbReference>
<dbReference type="InterPro" id="IPR032466">
    <property type="entry name" value="Metal_Hydrolase"/>
</dbReference>
<dbReference type="AlphaFoldDB" id="A0A0J6WUT6"/>
<name>A0A0J6WUT6_9FIRM</name>
<dbReference type="GO" id="GO:0000034">
    <property type="term" value="F:adenine deaminase activity"/>
    <property type="evidence" value="ECO:0007669"/>
    <property type="project" value="UniProtKB-UniRule"/>
</dbReference>
<dbReference type="PATRIC" id="fig|1122219.3.peg.1990"/>
<dbReference type="OrthoDB" id="9775607at2"/>
<dbReference type="Gene3D" id="3.20.20.140">
    <property type="entry name" value="Metal-dependent hydrolases"/>
    <property type="match status" value="1"/>
</dbReference>
<protein>
    <recommendedName>
        <fullName evidence="2 6">Adenine deaminase</fullName>
        <shortName evidence="6">Adenase</shortName>
        <shortName evidence="6">Adenine aminase</shortName>
        <ecNumber evidence="2 6">3.5.4.2</ecNumber>
    </recommendedName>
</protein>
<dbReference type="SUPFAM" id="SSF51338">
    <property type="entry name" value="Composite domain of metallo-dependent hydrolases"/>
    <property type="match status" value="1"/>
</dbReference>
<dbReference type="InterPro" id="IPR006679">
    <property type="entry name" value="Adenine_deam"/>
</dbReference>
<sequence>MFVQNRDALKRRIAVAQGEIPGDLVIKNCNIINVYTQSILQGDMVIADGVIAGIGGSYEGRAVIDAGRRYAAPGLIESHIHIESSYLSPEEFGRLLVPLGTTTAIADPHEIVNVCGIKGLDYMIRAAAKTAMDIQFMVPSCVPATSFDHSGAVIYAADMAEPLKNPQVLGVGEFMNYPGVTAGDPDVLDKLMEAYKAHKPIDGHSPGLHDSGLQAYVSAGIQTDHECFTVQDVQERLALGMYVMLRNGSACHDLPNLIKAVTPITLRRFLLCSDDLHPKTIFSKGHLSEHLRICVQNGLSPEAAVTMATLNAAECYRLEDRGALVPGKRADIVIFEDLREFNVWKTFIAGTEVASQGHYIPKFTRTAYSDVGSTIHIADFTEEKLKMHLKGHRVRTIDIIPGGVVTGKGVALVQTDSSGNFVYSPDMDIVKVAVVERHHGTGNVGLGLLRGYGIKRGAVAVSIAHDSHNIIVAGTNDTDMAKAVRTLTSMKGGIAVILDGEILASMPLPIAGLMSDQSGAWVDDQMEQIYDKAHTILGVSSVVDVVMTLCFMSLPVIPKIKLLDTGLFDVEQFGFIPIEME</sequence>
<dbReference type="RefSeq" id="WP_048514839.1">
    <property type="nucleotide sequence ID" value="NZ_FUXD01000026.1"/>
</dbReference>
<dbReference type="EC" id="3.5.4.2" evidence="2 6"/>
<dbReference type="EMBL" id="LEKT01000039">
    <property type="protein sequence ID" value="KMO85948.1"/>
    <property type="molecule type" value="Genomic_DNA"/>
</dbReference>
<gene>
    <name evidence="6" type="primary">ade</name>
    <name evidence="9" type="ORF">AB840_10695</name>
</gene>
<evidence type="ECO:0000256" key="4">
    <source>
        <dbReference type="ARBA" id="ARBA00023211"/>
    </source>
</evidence>
<evidence type="ECO:0000256" key="5">
    <source>
        <dbReference type="ARBA" id="ARBA00047720"/>
    </source>
</evidence>
<proteinExistence type="inferred from homology"/>
<dbReference type="Gene3D" id="2.30.40.10">
    <property type="entry name" value="Urease, subunit C, domain 1"/>
    <property type="match status" value="1"/>
</dbReference>
<keyword evidence="10" id="KW-1185">Reference proteome</keyword>
<dbReference type="FunCoup" id="A0A0J6WUT6">
    <property type="interactions" value="97"/>
</dbReference>
<feature type="domain" description="Amidohydrolase-related" evidence="7">
    <location>
        <begin position="71"/>
        <end position="353"/>
    </location>
</feature>
<dbReference type="PANTHER" id="PTHR11113">
    <property type="entry name" value="N-ACETYLGLUCOSAMINE-6-PHOSPHATE DEACETYLASE"/>
    <property type="match status" value="1"/>
</dbReference>
<dbReference type="STRING" id="39029.BSR42_06570"/>
<feature type="domain" description="Adenine deaminase C-terminal" evidence="8">
    <location>
        <begin position="406"/>
        <end position="573"/>
    </location>
</feature>
<accession>A0A0J6WUT6</accession>
<organism evidence="9 10">
    <name type="scientific">Megasphaera cerevisiae DSM 20462</name>
    <dbReference type="NCBI Taxonomy" id="1122219"/>
    <lineage>
        <taxon>Bacteria</taxon>
        <taxon>Bacillati</taxon>
        <taxon>Bacillota</taxon>
        <taxon>Negativicutes</taxon>
        <taxon>Veillonellales</taxon>
        <taxon>Veillonellaceae</taxon>
        <taxon>Megasphaera</taxon>
    </lineage>
</organism>
<dbReference type="GO" id="GO:0006146">
    <property type="term" value="P:adenine catabolic process"/>
    <property type="evidence" value="ECO:0007669"/>
    <property type="project" value="InterPro"/>
</dbReference>
<dbReference type="InterPro" id="IPR026912">
    <property type="entry name" value="Adenine_deam_C"/>
</dbReference>
<evidence type="ECO:0000256" key="6">
    <source>
        <dbReference type="HAMAP-Rule" id="MF_01518"/>
    </source>
</evidence>
<dbReference type="InParanoid" id="A0A0J6WUT6"/>
<evidence type="ECO:0000313" key="10">
    <source>
        <dbReference type="Proteomes" id="UP000036503"/>
    </source>
</evidence>
<evidence type="ECO:0000256" key="2">
    <source>
        <dbReference type="ARBA" id="ARBA00012782"/>
    </source>
</evidence>
<comment type="caution">
    <text evidence="9">The sequence shown here is derived from an EMBL/GenBank/DDBJ whole genome shotgun (WGS) entry which is preliminary data.</text>
</comment>
<keyword evidence="3 6" id="KW-0378">Hydrolase</keyword>
<evidence type="ECO:0000256" key="1">
    <source>
        <dbReference type="ARBA" id="ARBA00006773"/>
    </source>
</evidence>
<dbReference type="NCBIfam" id="TIGR01178">
    <property type="entry name" value="ade"/>
    <property type="match status" value="1"/>
</dbReference>
<dbReference type="CDD" id="cd01295">
    <property type="entry name" value="AdeC"/>
    <property type="match status" value="1"/>
</dbReference>
<dbReference type="InterPro" id="IPR011059">
    <property type="entry name" value="Metal-dep_hydrolase_composite"/>
</dbReference>
<dbReference type="InterPro" id="IPR006680">
    <property type="entry name" value="Amidohydro-rel"/>
</dbReference>
<comment type="similarity">
    <text evidence="1 6">Belongs to the metallo-dependent hydrolases superfamily. Adenine deaminase family.</text>
</comment>
<reference evidence="9 10" key="1">
    <citation type="submission" date="2015-06" db="EMBL/GenBank/DDBJ databases">
        <title>Draft genome sequence of beer spoilage bacterium Megasphaera cerevisiae type strain 20462.</title>
        <authorList>
            <person name="Kutumbaka K."/>
            <person name="Pasmowitz J."/>
            <person name="Mategko J."/>
            <person name="Reyes D."/>
            <person name="Friedrich A."/>
            <person name="Han S."/>
            <person name="Martens-Habbena W."/>
            <person name="Neal-McKinney J."/>
            <person name="Janagama H.K."/>
            <person name="Nadala C."/>
            <person name="Samadpour M."/>
        </authorList>
    </citation>
    <scope>NUCLEOTIDE SEQUENCE [LARGE SCALE GENOMIC DNA]</scope>
    <source>
        <strain evidence="9 10">DSM 20462</strain>
    </source>
</reference>
<evidence type="ECO:0000313" key="9">
    <source>
        <dbReference type="EMBL" id="KMO85948.1"/>
    </source>
</evidence>
<evidence type="ECO:0000256" key="3">
    <source>
        <dbReference type="ARBA" id="ARBA00022801"/>
    </source>
</evidence>
<evidence type="ECO:0000259" key="7">
    <source>
        <dbReference type="Pfam" id="PF01979"/>
    </source>
</evidence>
<dbReference type="HAMAP" id="MF_01518">
    <property type="entry name" value="Adenine_deamin"/>
    <property type="match status" value="1"/>
</dbReference>
<keyword evidence="4 6" id="KW-0464">Manganese</keyword>
<dbReference type="Pfam" id="PF01979">
    <property type="entry name" value="Amidohydro_1"/>
    <property type="match status" value="1"/>
</dbReference>
<dbReference type="PANTHER" id="PTHR11113:SF2">
    <property type="entry name" value="ADENINE DEAMINASE"/>
    <property type="match status" value="1"/>
</dbReference>
<comment type="catalytic activity">
    <reaction evidence="5 6">
        <text>adenine + H2O + H(+) = hypoxanthine + NH4(+)</text>
        <dbReference type="Rhea" id="RHEA:23688"/>
        <dbReference type="ChEBI" id="CHEBI:15377"/>
        <dbReference type="ChEBI" id="CHEBI:15378"/>
        <dbReference type="ChEBI" id="CHEBI:16708"/>
        <dbReference type="ChEBI" id="CHEBI:17368"/>
        <dbReference type="ChEBI" id="CHEBI:28938"/>
        <dbReference type="EC" id="3.5.4.2"/>
    </reaction>
</comment>
<evidence type="ECO:0000259" key="8">
    <source>
        <dbReference type="Pfam" id="PF13382"/>
    </source>
</evidence>
<dbReference type="Proteomes" id="UP000036503">
    <property type="component" value="Unassembled WGS sequence"/>
</dbReference>
<dbReference type="SUPFAM" id="SSF51556">
    <property type="entry name" value="Metallo-dependent hydrolases"/>
    <property type="match status" value="1"/>
</dbReference>